<comment type="caution">
    <text evidence="9">The sequence shown here is derived from an EMBL/GenBank/DDBJ whole genome shotgun (WGS) entry which is preliminary data.</text>
</comment>
<keyword evidence="10" id="KW-1185">Reference proteome</keyword>
<dbReference type="InterPro" id="IPR029033">
    <property type="entry name" value="His_PPase_superfam"/>
</dbReference>
<keyword evidence="4" id="KW-0732">Signal</keyword>
<dbReference type="EMBL" id="JARQWQ010000009">
    <property type="protein sequence ID" value="KAK2569779.1"/>
    <property type="molecule type" value="Genomic_DNA"/>
</dbReference>
<dbReference type="AlphaFoldDB" id="A0AAD9VCZ6"/>
<dbReference type="PANTHER" id="PTHR11567:SF211">
    <property type="entry name" value="PROSTATIC ACID PHOSPHATASE"/>
    <property type="match status" value="1"/>
</dbReference>
<name>A0AAD9VCZ6_ACRCE</name>
<keyword evidence="8" id="KW-0812">Transmembrane</keyword>
<dbReference type="EC" id="3.1.3.2" evidence="3"/>
<evidence type="ECO:0000256" key="6">
    <source>
        <dbReference type="ARBA" id="ARBA00023157"/>
    </source>
</evidence>
<dbReference type="CDD" id="cd07061">
    <property type="entry name" value="HP_HAP_like"/>
    <property type="match status" value="1"/>
</dbReference>
<evidence type="ECO:0000256" key="8">
    <source>
        <dbReference type="SAM" id="Phobius"/>
    </source>
</evidence>
<evidence type="ECO:0000256" key="4">
    <source>
        <dbReference type="ARBA" id="ARBA00022729"/>
    </source>
</evidence>
<gene>
    <name evidence="9" type="ORF">P5673_005621</name>
</gene>
<dbReference type="InterPro" id="IPR000560">
    <property type="entry name" value="His_Pase_clade-2"/>
</dbReference>
<protein>
    <recommendedName>
        <fullName evidence="3">acid phosphatase</fullName>
        <ecNumber evidence="3">3.1.3.2</ecNumber>
    </recommendedName>
</protein>
<keyword evidence="8" id="KW-1133">Transmembrane helix</keyword>
<evidence type="ECO:0000256" key="2">
    <source>
        <dbReference type="ARBA" id="ARBA00005375"/>
    </source>
</evidence>
<comment type="similarity">
    <text evidence="2">Belongs to the histidine acid phosphatase family.</text>
</comment>
<accession>A0AAD9VCZ6</accession>
<organism evidence="9 10">
    <name type="scientific">Acropora cervicornis</name>
    <name type="common">Staghorn coral</name>
    <dbReference type="NCBI Taxonomy" id="6130"/>
    <lineage>
        <taxon>Eukaryota</taxon>
        <taxon>Metazoa</taxon>
        <taxon>Cnidaria</taxon>
        <taxon>Anthozoa</taxon>
        <taxon>Hexacorallia</taxon>
        <taxon>Scleractinia</taxon>
        <taxon>Astrocoeniina</taxon>
        <taxon>Acroporidae</taxon>
        <taxon>Acropora</taxon>
    </lineage>
</organism>
<sequence>LQVRQAVVISRHGSRTLLRKDHKTFEERTDSQLTVRGMDQMFRAGSYVQKRYQNLHLLSSVYSPSDIYVRSSDYSRTLNSALSFLLGLYPPKNKTIETYAGVFSAPHDIQQVPIHTVAVQNDQLLRGWLVCPRLNKRLAAFYESMEFKMKKTESAPLRKTLEKILNIEKIELTDFYNVYDYIHLHRLYNHTYLNITDKQWRQVVNVADWVEYNKYSQEVIGDIGGGLLANEIAFSFSEAAANTSKAKLLYYSAHYGTMFSLFTALGLNEATNSTLRRIPYYASLIFIELLQDSSDGNQFFVRFSLKNGLQETLEYHSIPGCKDPCALRQFINLANSLKVTDIATWCQECGNNELSQCKLYNGGDRQPTCHTSKQPTMSGTGGFFLGMFVTFLLTIFFSGILALLFEKWLK</sequence>
<dbReference type="Proteomes" id="UP001249851">
    <property type="component" value="Unassembled WGS sequence"/>
</dbReference>
<feature type="transmembrane region" description="Helical" evidence="8">
    <location>
        <begin position="383"/>
        <end position="405"/>
    </location>
</feature>
<evidence type="ECO:0000256" key="3">
    <source>
        <dbReference type="ARBA" id="ARBA00012646"/>
    </source>
</evidence>
<comment type="catalytic activity">
    <reaction evidence="1">
        <text>a phosphate monoester + H2O = an alcohol + phosphate</text>
        <dbReference type="Rhea" id="RHEA:15017"/>
        <dbReference type="ChEBI" id="CHEBI:15377"/>
        <dbReference type="ChEBI" id="CHEBI:30879"/>
        <dbReference type="ChEBI" id="CHEBI:43474"/>
        <dbReference type="ChEBI" id="CHEBI:67140"/>
        <dbReference type="EC" id="3.1.3.2"/>
    </reaction>
</comment>
<dbReference type="Pfam" id="PF00328">
    <property type="entry name" value="His_Phos_2"/>
    <property type="match status" value="1"/>
</dbReference>
<dbReference type="PANTHER" id="PTHR11567">
    <property type="entry name" value="ACID PHOSPHATASE-RELATED"/>
    <property type="match status" value="1"/>
</dbReference>
<keyword evidence="8" id="KW-0472">Membrane</keyword>
<evidence type="ECO:0000313" key="10">
    <source>
        <dbReference type="Proteomes" id="UP001249851"/>
    </source>
</evidence>
<keyword evidence="6" id="KW-1015">Disulfide bond</keyword>
<evidence type="ECO:0000313" key="9">
    <source>
        <dbReference type="EMBL" id="KAK2569779.1"/>
    </source>
</evidence>
<dbReference type="Gene3D" id="3.40.50.1240">
    <property type="entry name" value="Phosphoglycerate mutase-like"/>
    <property type="match status" value="1"/>
</dbReference>
<keyword evidence="5" id="KW-0378">Hydrolase</keyword>
<reference evidence="9" key="1">
    <citation type="journal article" date="2023" name="G3 (Bethesda)">
        <title>Whole genome assembly and annotation of the endangered Caribbean coral Acropora cervicornis.</title>
        <authorList>
            <person name="Selwyn J.D."/>
            <person name="Vollmer S.V."/>
        </authorList>
    </citation>
    <scope>NUCLEOTIDE SEQUENCE</scope>
    <source>
        <strain evidence="9">K2</strain>
    </source>
</reference>
<feature type="non-terminal residue" evidence="9">
    <location>
        <position position="1"/>
    </location>
</feature>
<reference evidence="9" key="2">
    <citation type="journal article" date="2023" name="Science">
        <title>Genomic signatures of disease resistance in endangered staghorn corals.</title>
        <authorList>
            <person name="Vollmer S.V."/>
            <person name="Selwyn J.D."/>
            <person name="Despard B.A."/>
            <person name="Roesel C.L."/>
        </authorList>
    </citation>
    <scope>NUCLEOTIDE SEQUENCE</scope>
    <source>
        <strain evidence="9">K2</strain>
    </source>
</reference>
<evidence type="ECO:0000256" key="1">
    <source>
        <dbReference type="ARBA" id="ARBA00000032"/>
    </source>
</evidence>
<dbReference type="InterPro" id="IPR050645">
    <property type="entry name" value="Histidine_acid_phosphatase"/>
</dbReference>
<proteinExistence type="inferred from homology"/>
<keyword evidence="7" id="KW-0325">Glycoprotein</keyword>
<dbReference type="SUPFAM" id="SSF53254">
    <property type="entry name" value="Phosphoglycerate mutase-like"/>
    <property type="match status" value="1"/>
</dbReference>
<dbReference type="GO" id="GO:0003993">
    <property type="term" value="F:acid phosphatase activity"/>
    <property type="evidence" value="ECO:0007669"/>
    <property type="project" value="UniProtKB-EC"/>
</dbReference>
<evidence type="ECO:0000256" key="7">
    <source>
        <dbReference type="ARBA" id="ARBA00023180"/>
    </source>
</evidence>
<evidence type="ECO:0000256" key="5">
    <source>
        <dbReference type="ARBA" id="ARBA00022801"/>
    </source>
</evidence>